<feature type="compositionally biased region" description="Low complexity" evidence="2">
    <location>
        <begin position="340"/>
        <end position="352"/>
    </location>
</feature>
<dbReference type="InterPro" id="IPR025735">
    <property type="entry name" value="RHIM"/>
</dbReference>
<dbReference type="Gene3D" id="1.10.10.10">
    <property type="entry name" value="Winged helix-like DNA-binding domain superfamily/Winged helix DNA-binding domain"/>
    <property type="match status" value="2"/>
</dbReference>
<sequence length="406" mass="42223">MAQASADIDEADLDQRILQALKNAGSPMKAAQLAKECKVPKRNINQALYRMKEKLQVHDAGSGTWCLREGGAGALVPTAPAQLSLGPVQVQEQIRRLLADRGPMRAVSIARALGMNASREVNPYLYGMQRDHLLNLDKKSNNWEIYQPGTPRGGSQPSTILYQQTAVTICQSGPHSHISIGNSEAVQIGHGNSIVKHVAPAESGSAAPLCLPPPPAASPHAQEPPAGPWGPQNIHIDNSVLRRVQLGHGNEMTLLGAPATGPGPSPSPPVFAATAGPGSSFEIRMPPPGPHPEGQGDAAQREEEGDTAQRVFIKSCLLEESAIGSGNSLRVRPWPAGLGAGAAPGASRGHPGQPAEDAASWPGAAEPGGTSLEGAGPADLDLSAFTAHLEAMTLGNRDSEAPEDSL</sequence>
<feature type="region of interest" description="Disordered" evidence="2">
    <location>
        <begin position="340"/>
        <end position="379"/>
    </location>
</feature>
<proteinExistence type="predicted"/>
<evidence type="ECO:0000313" key="4">
    <source>
        <dbReference type="EMBL" id="CAK6447301.1"/>
    </source>
</evidence>
<name>A0ABP0A9X3_PIPNA</name>
<dbReference type="InterPro" id="IPR042371">
    <property type="entry name" value="Z_dom"/>
</dbReference>
<dbReference type="Pfam" id="PF02295">
    <property type="entry name" value="z-alpha"/>
    <property type="match status" value="1"/>
</dbReference>
<feature type="domain" description="Z-binding" evidence="3">
    <location>
        <begin position="84"/>
        <end position="147"/>
    </location>
</feature>
<dbReference type="SUPFAM" id="SSF46785">
    <property type="entry name" value="Winged helix' DNA-binding domain"/>
    <property type="match status" value="2"/>
</dbReference>
<dbReference type="PROSITE" id="PS50139">
    <property type="entry name" value="Z_BINDING"/>
    <property type="match status" value="2"/>
</dbReference>
<evidence type="ECO:0000256" key="2">
    <source>
        <dbReference type="SAM" id="MobiDB-lite"/>
    </source>
</evidence>
<keyword evidence="5" id="KW-1185">Reference proteome</keyword>
<reference evidence="4" key="1">
    <citation type="submission" date="2023-12" db="EMBL/GenBank/DDBJ databases">
        <authorList>
            <person name="Brown T."/>
        </authorList>
    </citation>
    <scope>NUCLEOTIDE SEQUENCE</scope>
</reference>
<dbReference type="Pfam" id="PF12721">
    <property type="entry name" value="RHIM"/>
    <property type="match status" value="2"/>
</dbReference>
<keyword evidence="1" id="KW-0694">RNA-binding</keyword>
<dbReference type="InterPro" id="IPR042361">
    <property type="entry name" value="ZBP1"/>
</dbReference>
<protein>
    <recommendedName>
        <fullName evidence="3">Z-binding domain-containing protein</fullName>
    </recommendedName>
</protein>
<dbReference type="InterPro" id="IPR036388">
    <property type="entry name" value="WH-like_DNA-bd_sf"/>
</dbReference>
<organism evidence="4 5">
    <name type="scientific">Pipistrellus nathusii</name>
    <name type="common">Nathusius' pipistrelle</name>
    <dbReference type="NCBI Taxonomy" id="59473"/>
    <lineage>
        <taxon>Eukaryota</taxon>
        <taxon>Metazoa</taxon>
        <taxon>Chordata</taxon>
        <taxon>Craniata</taxon>
        <taxon>Vertebrata</taxon>
        <taxon>Euteleostomi</taxon>
        <taxon>Mammalia</taxon>
        <taxon>Eutheria</taxon>
        <taxon>Laurasiatheria</taxon>
        <taxon>Chiroptera</taxon>
        <taxon>Yangochiroptera</taxon>
        <taxon>Vespertilionidae</taxon>
        <taxon>Pipistrellus</taxon>
    </lineage>
</organism>
<feature type="region of interest" description="Disordered" evidence="2">
    <location>
        <begin position="204"/>
        <end position="234"/>
    </location>
</feature>
<feature type="domain" description="Z-binding" evidence="3">
    <location>
        <begin position="7"/>
        <end position="69"/>
    </location>
</feature>
<evidence type="ECO:0000313" key="5">
    <source>
        <dbReference type="Proteomes" id="UP001314169"/>
    </source>
</evidence>
<dbReference type="EMBL" id="OY882864">
    <property type="protein sequence ID" value="CAK6447301.1"/>
    <property type="molecule type" value="Genomic_DNA"/>
</dbReference>
<gene>
    <name evidence="4" type="ORF">MPIPNATIZW_LOCUS15607</name>
</gene>
<evidence type="ECO:0000256" key="1">
    <source>
        <dbReference type="ARBA" id="ARBA00022884"/>
    </source>
</evidence>
<dbReference type="Proteomes" id="UP001314169">
    <property type="component" value="Chromosome 7"/>
</dbReference>
<dbReference type="PANTHER" id="PTHR14966">
    <property type="entry name" value="Z-DNA-BINDING PROTEIN 1"/>
    <property type="match status" value="1"/>
</dbReference>
<dbReference type="SMART" id="SM00550">
    <property type="entry name" value="Zalpha"/>
    <property type="match status" value="2"/>
</dbReference>
<evidence type="ECO:0000259" key="3">
    <source>
        <dbReference type="PROSITE" id="PS50139"/>
    </source>
</evidence>
<feature type="region of interest" description="Disordered" evidence="2">
    <location>
        <begin position="258"/>
        <end position="307"/>
    </location>
</feature>
<dbReference type="PANTHER" id="PTHR14966:SF0">
    <property type="entry name" value="Z-DNA-BINDING PROTEIN 1"/>
    <property type="match status" value="1"/>
</dbReference>
<dbReference type="InterPro" id="IPR036390">
    <property type="entry name" value="WH_DNA-bd_sf"/>
</dbReference>
<accession>A0ABP0A9X3</accession>